<dbReference type="PANTHER" id="PTHR47934">
    <property type="entry name" value="PENTATRICOPEPTIDE REPEAT-CONTAINING PROTEIN PET309, MITOCHONDRIAL"/>
    <property type="match status" value="1"/>
</dbReference>
<dbReference type="EMBL" id="JAMWBK010000001">
    <property type="protein sequence ID" value="KAJ8908584.1"/>
    <property type="molecule type" value="Genomic_DNA"/>
</dbReference>
<sequence>MITRRYRLVSVSQRLIWASQRFLKCSAARERNRFSPHEDYSVLQVPRGNEWGLRVPRVAEDSTISELREFAGAQSDKGLERAYDLSNIAILDGIDGSPVGSASLARAAMFMTAFGELGKVRYLISELQRADKAELLNGEFFKAILNGVSKISLPSDIFEFFCTDICTVYSKVPEALYCTMITILIAHDAIQELRVVLSEFEEAHPSPSEVGHQHMMQAYLHLKQGAAAWRIFEALKARGLPLHVDVLKVAMHVAAMEHDLAKAEEVYSVYNHVLSLGKSAVEAYIMLLIKNNQLEHALLVYNNEKRRKHVSDEALHQLFAALVEADREDLAMQMLSREQLEDDTKLVFVQTVILGCVRKKKLREALRLMSFADQFTNTHLWNSVVDTLRSSGDLKTSDKLEDALGKFQTGLWDKG</sequence>
<dbReference type="GO" id="GO:0003729">
    <property type="term" value="F:mRNA binding"/>
    <property type="evidence" value="ECO:0007669"/>
    <property type="project" value="TreeGrafter"/>
</dbReference>
<accession>A0AAV8V180</accession>
<reference evidence="1 2" key="1">
    <citation type="journal article" date="2023" name="Nat. Commun.">
        <title>Origin of minicircular mitochondrial genomes in red algae.</title>
        <authorList>
            <person name="Lee Y."/>
            <person name="Cho C.H."/>
            <person name="Lee Y.M."/>
            <person name="Park S.I."/>
            <person name="Yang J.H."/>
            <person name="West J.A."/>
            <person name="Bhattacharya D."/>
            <person name="Yoon H.S."/>
        </authorList>
    </citation>
    <scope>NUCLEOTIDE SEQUENCE [LARGE SCALE GENOMIC DNA]</scope>
    <source>
        <strain evidence="1 2">CCMP1338</strain>
        <tissue evidence="1">Whole cell</tissue>
    </source>
</reference>
<proteinExistence type="predicted"/>
<evidence type="ECO:0008006" key="3">
    <source>
        <dbReference type="Google" id="ProtNLM"/>
    </source>
</evidence>
<organism evidence="1 2">
    <name type="scientific">Rhodosorus marinus</name>
    <dbReference type="NCBI Taxonomy" id="101924"/>
    <lineage>
        <taxon>Eukaryota</taxon>
        <taxon>Rhodophyta</taxon>
        <taxon>Stylonematophyceae</taxon>
        <taxon>Stylonematales</taxon>
        <taxon>Stylonemataceae</taxon>
        <taxon>Rhodosorus</taxon>
    </lineage>
</organism>
<name>A0AAV8V180_9RHOD</name>
<dbReference type="Gene3D" id="1.25.40.10">
    <property type="entry name" value="Tetratricopeptide repeat domain"/>
    <property type="match status" value="1"/>
</dbReference>
<dbReference type="GO" id="GO:0007005">
    <property type="term" value="P:mitochondrion organization"/>
    <property type="evidence" value="ECO:0007669"/>
    <property type="project" value="TreeGrafter"/>
</dbReference>
<dbReference type="GO" id="GO:0005739">
    <property type="term" value="C:mitochondrion"/>
    <property type="evidence" value="ECO:0007669"/>
    <property type="project" value="TreeGrafter"/>
</dbReference>
<dbReference type="GO" id="GO:0006396">
    <property type="term" value="P:RNA processing"/>
    <property type="evidence" value="ECO:0007669"/>
    <property type="project" value="TreeGrafter"/>
</dbReference>
<comment type="caution">
    <text evidence="1">The sequence shown here is derived from an EMBL/GenBank/DDBJ whole genome shotgun (WGS) entry which is preliminary data.</text>
</comment>
<dbReference type="PANTHER" id="PTHR47934:SF6">
    <property type="entry name" value="MITOCHONDRIAL GROUP I INTRON SPLICING FACTOR CCM1-RELATED"/>
    <property type="match status" value="1"/>
</dbReference>
<dbReference type="AlphaFoldDB" id="A0AAV8V180"/>
<dbReference type="Proteomes" id="UP001157974">
    <property type="component" value="Unassembled WGS sequence"/>
</dbReference>
<dbReference type="InterPro" id="IPR011990">
    <property type="entry name" value="TPR-like_helical_dom_sf"/>
</dbReference>
<dbReference type="InterPro" id="IPR051114">
    <property type="entry name" value="Mito_RNA_Proc_CCM1"/>
</dbReference>
<evidence type="ECO:0000313" key="2">
    <source>
        <dbReference type="Proteomes" id="UP001157974"/>
    </source>
</evidence>
<keyword evidence="2" id="KW-1185">Reference proteome</keyword>
<protein>
    <recommendedName>
        <fullName evidence="3">Pentacotripeptide-repeat region of PRORP domain-containing protein</fullName>
    </recommendedName>
</protein>
<evidence type="ECO:0000313" key="1">
    <source>
        <dbReference type="EMBL" id="KAJ8908584.1"/>
    </source>
</evidence>
<gene>
    <name evidence="1" type="ORF">NDN08_005289</name>
</gene>